<sequence length="118" mass="12777">MKVSSAYGPCGLIFKTIQKVQTHRKADPVTGRLLQHQRPGQTDTWGHTSHKELTRSPECAAIVQVTDSCVKTTDAGKEACNPTINLSHHVVEHRSQVSSPSNTTYLKPSLTGGPANDC</sequence>
<dbReference type="EMBL" id="KB743107">
    <property type="protein sequence ID" value="EOB01290.1"/>
    <property type="molecule type" value="Genomic_DNA"/>
</dbReference>
<evidence type="ECO:0000313" key="2">
    <source>
        <dbReference type="EMBL" id="EOB01290.1"/>
    </source>
</evidence>
<dbReference type="Proteomes" id="UP000296049">
    <property type="component" value="Unassembled WGS sequence"/>
</dbReference>
<evidence type="ECO:0000256" key="1">
    <source>
        <dbReference type="SAM" id="MobiDB-lite"/>
    </source>
</evidence>
<feature type="compositionally biased region" description="Polar residues" evidence="1">
    <location>
        <begin position="38"/>
        <end position="47"/>
    </location>
</feature>
<proteinExistence type="predicted"/>
<gene>
    <name evidence="2" type="ORF">Anapl_14116</name>
</gene>
<feature type="region of interest" description="Disordered" evidence="1">
    <location>
        <begin position="94"/>
        <end position="118"/>
    </location>
</feature>
<feature type="region of interest" description="Disordered" evidence="1">
    <location>
        <begin position="27"/>
        <end position="50"/>
    </location>
</feature>
<keyword evidence="3" id="KW-1185">Reference proteome</keyword>
<evidence type="ECO:0000313" key="3">
    <source>
        <dbReference type="Proteomes" id="UP000296049"/>
    </source>
</evidence>
<organism evidence="2 3">
    <name type="scientific">Anas platyrhynchos</name>
    <name type="common">Mallard</name>
    <name type="synonym">Anas boschas</name>
    <dbReference type="NCBI Taxonomy" id="8839"/>
    <lineage>
        <taxon>Eukaryota</taxon>
        <taxon>Metazoa</taxon>
        <taxon>Chordata</taxon>
        <taxon>Craniata</taxon>
        <taxon>Vertebrata</taxon>
        <taxon>Euteleostomi</taxon>
        <taxon>Archelosauria</taxon>
        <taxon>Archosauria</taxon>
        <taxon>Dinosauria</taxon>
        <taxon>Saurischia</taxon>
        <taxon>Theropoda</taxon>
        <taxon>Coelurosauria</taxon>
        <taxon>Aves</taxon>
        <taxon>Neognathae</taxon>
        <taxon>Galloanserae</taxon>
        <taxon>Anseriformes</taxon>
        <taxon>Anatidae</taxon>
        <taxon>Anatinae</taxon>
        <taxon>Anas</taxon>
    </lineage>
</organism>
<dbReference type="AlphaFoldDB" id="R0LI15"/>
<reference evidence="3" key="1">
    <citation type="journal article" date="2013" name="Nat. Genet.">
        <title>The duck genome and transcriptome provide insight into an avian influenza virus reservoir species.</title>
        <authorList>
            <person name="Huang Y."/>
            <person name="Li Y."/>
            <person name="Burt D.W."/>
            <person name="Chen H."/>
            <person name="Zhang Y."/>
            <person name="Qian W."/>
            <person name="Kim H."/>
            <person name="Gan S."/>
            <person name="Zhao Y."/>
            <person name="Li J."/>
            <person name="Yi K."/>
            <person name="Feng H."/>
            <person name="Zhu P."/>
            <person name="Li B."/>
            <person name="Liu Q."/>
            <person name="Fairley S."/>
            <person name="Magor K.E."/>
            <person name="Du Z."/>
            <person name="Hu X."/>
            <person name="Goodman L."/>
            <person name="Tafer H."/>
            <person name="Vignal A."/>
            <person name="Lee T."/>
            <person name="Kim K.W."/>
            <person name="Sheng Z."/>
            <person name="An Y."/>
            <person name="Searle S."/>
            <person name="Herrero J."/>
            <person name="Groenen M.A."/>
            <person name="Crooijmans R.P."/>
            <person name="Faraut T."/>
            <person name="Cai Q."/>
            <person name="Webster R.G."/>
            <person name="Aldridge J.R."/>
            <person name="Warren W.C."/>
            <person name="Bartschat S."/>
            <person name="Kehr S."/>
            <person name="Marz M."/>
            <person name="Stadler P.F."/>
            <person name="Smith J."/>
            <person name="Kraus R.H."/>
            <person name="Zhao Y."/>
            <person name="Ren L."/>
            <person name="Fei J."/>
            <person name="Morisson M."/>
            <person name="Kaiser P."/>
            <person name="Griffin D.K."/>
            <person name="Rao M."/>
            <person name="Pitel F."/>
            <person name="Wang J."/>
            <person name="Li N."/>
        </authorList>
    </citation>
    <scope>NUCLEOTIDE SEQUENCE [LARGE SCALE GENOMIC DNA]</scope>
</reference>
<feature type="compositionally biased region" description="Polar residues" evidence="1">
    <location>
        <begin position="96"/>
        <end position="106"/>
    </location>
</feature>
<accession>R0LI15</accession>
<protein>
    <submittedName>
        <fullName evidence="2">Uncharacterized protein</fullName>
    </submittedName>
</protein>
<name>R0LI15_ANAPL</name>